<gene>
    <name evidence="3" type="ORF">PYW07_010948</name>
</gene>
<feature type="region of interest" description="Disordered" evidence="1">
    <location>
        <begin position="714"/>
        <end position="736"/>
    </location>
</feature>
<dbReference type="Proteomes" id="UP001231518">
    <property type="component" value="Chromosome 26"/>
</dbReference>
<evidence type="ECO:0000313" key="3">
    <source>
        <dbReference type="EMBL" id="KAJ8706171.1"/>
    </source>
</evidence>
<keyword evidence="4" id="KW-1185">Reference proteome</keyword>
<organism evidence="3 4">
    <name type="scientific">Mythimna separata</name>
    <name type="common">Oriental armyworm</name>
    <name type="synonym">Pseudaletia separata</name>
    <dbReference type="NCBI Taxonomy" id="271217"/>
    <lineage>
        <taxon>Eukaryota</taxon>
        <taxon>Metazoa</taxon>
        <taxon>Ecdysozoa</taxon>
        <taxon>Arthropoda</taxon>
        <taxon>Hexapoda</taxon>
        <taxon>Insecta</taxon>
        <taxon>Pterygota</taxon>
        <taxon>Neoptera</taxon>
        <taxon>Endopterygota</taxon>
        <taxon>Lepidoptera</taxon>
        <taxon>Glossata</taxon>
        <taxon>Ditrysia</taxon>
        <taxon>Noctuoidea</taxon>
        <taxon>Noctuidae</taxon>
        <taxon>Noctuinae</taxon>
        <taxon>Hadenini</taxon>
        <taxon>Mythimna</taxon>
    </lineage>
</organism>
<accession>A0AAD8DKV2</accession>
<feature type="region of interest" description="Disordered" evidence="1">
    <location>
        <begin position="125"/>
        <end position="168"/>
    </location>
</feature>
<evidence type="ECO:0000256" key="2">
    <source>
        <dbReference type="SAM" id="SignalP"/>
    </source>
</evidence>
<feature type="compositionally biased region" description="Polar residues" evidence="1">
    <location>
        <begin position="667"/>
        <end position="684"/>
    </location>
</feature>
<evidence type="ECO:0000256" key="1">
    <source>
        <dbReference type="SAM" id="MobiDB-lite"/>
    </source>
</evidence>
<comment type="caution">
    <text evidence="3">The sequence shown here is derived from an EMBL/GenBank/DDBJ whole genome shotgun (WGS) entry which is preliminary data.</text>
</comment>
<dbReference type="EMBL" id="JARGEI010000029">
    <property type="protein sequence ID" value="KAJ8706171.1"/>
    <property type="molecule type" value="Genomic_DNA"/>
</dbReference>
<proteinExistence type="predicted"/>
<sequence length="2163" mass="245110">MKTISSLCINLVVLIISEASAVKLIAGDRNVVKKDGATHTISKYYVVPNDFDPNNITNSNTTEVSQKKTFYLTQNDYPKRKSSKTKAISRSNDQVGYYNVVSNHTVENNKTNKVVVNETKLSWLLGQNDTEDQAENTDSESTKSRSSDSNLEPDNLELEDRKSSNNLVQENVRFQTRLTGKANIGYDLGNPYSGQSFLEVKKDVQEDSRSNQPDIDLSKTNKHLRSRTSTTIKSKVTDIKPVSTETKHSGYTTKTSSHSEFTVSKENNNAAADYSGDINQNTGYTTKTSSHSEFTIPSDNNNPTVVTSADINQGPDFIPMVPYHPQYTEIVEEYDEPTLIIGEHPSQHSGYTTKTSSHSEFTVSKENNNPTVVSSASGYTEIDDDYNESILVHGENPSQHPGYITKTTTHSEYTIPNDYNNPTAVSSVDINKSPGFIPNQPEYTNVVDEPSNVPSQNASQHPGFITTAHSEITKILNSTTVNNENIDQYPDLVPVISNQPEYSKIVDDFNETILIHGENPSQHSDSTTKTTSQSEFIIPSDYNNPTVVSSADINTGPDFIPMVPYQPGYTEIVEDYNKPILIHGKTPTKQSGYTTKTTTHSEFTIPNYYNNPTAISGADINKIPGFIPTVPYQPGYTNVVHDYNKLSKVPSQNTPQNSGFVTTAHSKVTNNDYSNPTTGNNVNIDQRPDLVPVIPNEPDYAKLVDDYNEPILIHGKNPTKQSGYTTKTTTHSESTIPNYYNNPTAVSGADINKIPGFNPVVPYQPGYTNVVHDYNKLSNVPSQNTPQNSDFITTAHSKVTNILNDYSNPTTGNNVNIDQRPDLIPVIPNEPDYAKIVDDFNEPILIHGKNPTKQSGYTTKTTHSESTIPNYYNNPTAVSGADINKIPGFIPKVPYQPGYTNIVDDYNEPSPVYGDDTVQYPATTSWNREHCNELDENHIKEITAVPKGISLKLVRRYLKFRYAIMILRLVYSFFFFSLVTGNQRGHYGYPGLMTSPLYVSKTLPHIESIEYVSDDSLQVQGPTHYIKEETKYGEKTICFTPSMVHKMIKAALEYVSQMPSDINEIIAKLDKELDRMGDPGYIDENGVKKPMYPLDSKTIFKMLDKPKSEARTNLVLKYELPSHKEPRCREALEKLIEIAFTAYMELEQHPQCRDYLYNFAAQQPDERPTGHLERSPDLKSLIASILQQVDKQKPALDPTPGQNRYGNMDSPDRVPQAQSLNTPQIHEYTIPKKPQIVEYNSNEYKVPNAQELVKPVLNLPKGREYNSNEYNLPKVRDYPKTENHDFITPNVHDVSSPESHEYNVPKIQEYTITESHEFNIPKVSEYTLSQKPGYNAPNIQEYTLTEKHGYNVPNVQEYTLTEKHGYNVPNVQEYTIPQKPGYNVPNDQEYTLTEKHGYNVPNVQEYTIPQKPGYNVPNDQEYTLPQKPGYNVPKEFTITESHEYNVPQIHEITIQKSQSQEYNVPKVQEYTITQSNEYNIPQIHDLIKPQVQSIEMPETHETVEEPMQPEETINVLKDLLQNEPDSGNLLDRLMNIVQENQNNFQPKILKIIFPLLNAQKHNDVPNFKDILLALLDSQTDRGWPLNDRLSEPLLSYLIPDRTGNLNPKIVEIVLEVYRKKPNDKYIENILSLLRPFKEDNLDPRVGDLILKMIRLQQHNLLHPDHVDTLSKLLEPTRNGKGHPIEVDVTDLLTKWNENGIPPNQLDKLFALLKPYVNGHPDTRPIDIIHFLLTKGKNLGPKHLDFMLSFLSPKNGVLDTRPIDIVHFLLKNFIRFPNLTHKILTLLEDDAPGVLNSRFLDILLFLDIHRLLTNELVDALLNLLQNDVTGQLEENQVKNLFHQLEPYKQTNPKLDTDVMNLLNLGGMFNNIADWFESIKNPVPNRGSKPATINAVIDKVRPNSPTEYRIPDGGYQIPNVGQQLPDEDFMAIFKWLESQGLITPDQGSNTDLVNKILKVLEVGERELGVVELTYMLKHEKPLIYQPVYYVKYRLPILSFIANMKNLLLEHPNLNSDPMKLLQELIVVSNVTEVSPNLQGYPKDEILKLTFNDGDLVQAKILDEQNLSLNDQITYVHGLNSDISPEEILQLNRMNEAKYYPSLKEIKGVHPDQLTTKEVDRFIDVPTVHYRQVEMNPTLVANTFKKKIVHKAFMSRDNNAQLLPQF</sequence>
<dbReference type="SUPFAM" id="SSF48371">
    <property type="entry name" value="ARM repeat"/>
    <property type="match status" value="1"/>
</dbReference>
<reference evidence="3" key="1">
    <citation type="submission" date="2023-03" db="EMBL/GenBank/DDBJ databases">
        <title>Chromosome-level genomes of two armyworms, Mythimna separata and Mythimna loreyi, provide insights into the biosynthesis and reception of sex pheromones.</title>
        <authorList>
            <person name="Zhao H."/>
        </authorList>
    </citation>
    <scope>NUCLEOTIDE SEQUENCE</scope>
    <source>
        <strain evidence="3">BeijingLab</strain>
        <tissue evidence="3">Pupa</tissue>
    </source>
</reference>
<protein>
    <submittedName>
        <fullName evidence="3">Uncharacterized protein</fullName>
    </submittedName>
</protein>
<evidence type="ECO:0000313" key="4">
    <source>
        <dbReference type="Proteomes" id="UP001231518"/>
    </source>
</evidence>
<feature type="signal peptide" evidence="2">
    <location>
        <begin position="1"/>
        <end position="21"/>
    </location>
</feature>
<feature type="compositionally biased region" description="Acidic residues" evidence="1">
    <location>
        <begin position="129"/>
        <end position="138"/>
    </location>
</feature>
<keyword evidence="2" id="KW-0732">Signal</keyword>
<feature type="compositionally biased region" description="Low complexity" evidence="1">
    <location>
        <begin position="719"/>
        <end position="735"/>
    </location>
</feature>
<dbReference type="InterPro" id="IPR016024">
    <property type="entry name" value="ARM-type_fold"/>
</dbReference>
<feature type="region of interest" description="Disordered" evidence="1">
    <location>
        <begin position="667"/>
        <end position="691"/>
    </location>
</feature>
<name>A0AAD8DKV2_MYTSE</name>
<feature type="chain" id="PRO_5042060004" evidence="2">
    <location>
        <begin position="22"/>
        <end position="2163"/>
    </location>
</feature>